<dbReference type="Proteomes" id="UP001356427">
    <property type="component" value="Unassembled WGS sequence"/>
</dbReference>
<feature type="signal peptide" evidence="1">
    <location>
        <begin position="1"/>
        <end position="23"/>
    </location>
</feature>
<gene>
    <name evidence="2" type="ORF">J4Q44_G00156360</name>
</gene>
<accession>A0AAN8LN85</accession>
<evidence type="ECO:0000313" key="2">
    <source>
        <dbReference type="EMBL" id="KAK6314177.1"/>
    </source>
</evidence>
<sequence length="126" mass="14058">MDIWRKGTLLLFLIGMLVKPGLSTMILDQPPRTVEVHLGSSLTLNCSFKPQTRVKVNCGQPGRKYHLYYIDDRLEAVGSSGSSECHTCHTSSGHLDLTTTKGMQEQRLRINSAITDESLWTSIKIP</sequence>
<keyword evidence="3" id="KW-1185">Reference proteome</keyword>
<proteinExistence type="predicted"/>
<feature type="chain" id="PRO_5043030429" description="Immunoglobulin V-set domain-containing protein" evidence="1">
    <location>
        <begin position="24"/>
        <end position="126"/>
    </location>
</feature>
<name>A0AAN8LN85_9TELE</name>
<reference evidence="2 3" key="1">
    <citation type="submission" date="2021-04" db="EMBL/GenBank/DDBJ databases">
        <authorList>
            <person name="De Guttry C."/>
            <person name="Zahm M."/>
            <person name="Klopp C."/>
            <person name="Cabau C."/>
            <person name="Louis A."/>
            <person name="Berthelot C."/>
            <person name="Parey E."/>
            <person name="Roest Crollius H."/>
            <person name="Montfort J."/>
            <person name="Robinson-Rechavi M."/>
            <person name="Bucao C."/>
            <person name="Bouchez O."/>
            <person name="Gislard M."/>
            <person name="Lluch J."/>
            <person name="Milhes M."/>
            <person name="Lampietro C."/>
            <person name="Lopez Roques C."/>
            <person name="Donnadieu C."/>
            <person name="Braasch I."/>
            <person name="Desvignes T."/>
            <person name="Postlethwait J."/>
            <person name="Bobe J."/>
            <person name="Wedekind C."/>
            <person name="Guiguen Y."/>
        </authorList>
    </citation>
    <scope>NUCLEOTIDE SEQUENCE [LARGE SCALE GENOMIC DNA]</scope>
    <source>
        <strain evidence="2">Cs_M1</strain>
        <tissue evidence="2">Blood</tissue>
    </source>
</reference>
<keyword evidence="1" id="KW-0732">Signal</keyword>
<evidence type="ECO:0000313" key="3">
    <source>
        <dbReference type="Proteomes" id="UP001356427"/>
    </source>
</evidence>
<organism evidence="2 3">
    <name type="scientific">Coregonus suidteri</name>
    <dbReference type="NCBI Taxonomy" id="861788"/>
    <lineage>
        <taxon>Eukaryota</taxon>
        <taxon>Metazoa</taxon>
        <taxon>Chordata</taxon>
        <taxon>Craniata</taxon>
        <taxon>Vertebrata</taxon>
        <taxon>Euteleostomi</taxon>
        <taxon>Actinopterygii</taxon>
        <taxon>Neopterygii</taxon>
        <taxon>Teleostei</taxon>
        <taxon>Protacanthopterygii</taxon>
        <taxon>Salmoniformes</taxon>
        <taxon>Salmonidae</taxon>
        <taxon>Coregoninae</taxon>
        <taxon>Coregonus</taxon>
    </lineage>
</organism>
<comment type="caution">
    <text evidence="2">The sequence shown here is derived from an EMBL/GenBank/DDBJ whole genome shotgun (WGS) entry which is preliminary data.</text>
</comment>
<protein>
    <recommendedName>
        <fullName evidence="4">Immunoglobulin V-set domain-containing protein</fullName>
    </recommendedName>
</protein>
<dbReference type="AlphaFoldDB" id="A0AAN8LN85"/>
<evidence type="ECO:0008006" key="4">
    <source>
        <dbReference type="Google" id="ProtNLM"/>
    </source>
</evidence>
<evidence type="ECO:0000256" key="1">
    <source>
        <dbReference type="SAM" id="SignalP"/>
    </source>
</evidence>
<dbReference type="EMBL" id="JAGTTL010000013">
    <property type="protein sequence ID" value="KAK6314177.1"/>
    <property type="molecule type" value="Genomic_DNA"/>
</dbReference>